<gene>
    <name evidence="1" type="ORF">RL2RES_216</name>
</gene>
<reference evidence="1 2" key="1">
    <citation type="submission" date="2019-10" db="EMBL/GenBank/DDBJ databases">
        <title>Complete genome sequence of bacteriophage vB_RLeM_RL2RES.</title>
        <authorList>
            <person name="Gunathilake D."/>
            <person name="Bhat S."/>
            <person name="Yost C.K."/>
            <person name="Hynes M.F."/>
        </authorList>
    </citation>
    <scope>NUCLEOTIDE SEQUENCE [LARGE SCALE GENOMIC DNA]</scope>
</reference>
<organism evidence="1 2">
    <name type="scientific">Rhizobium phage RL2RES</name>
    <dbReference type="NCBI Taxonomy" id="103371"/>
    <lineage>
        <taxon>Viruses</taxon>
        <taxon>Duplodnaviria</taxon>
        <taxon>Heunggongvirae</taxon>
        <taxon>Uroviricota</taxon>
        <taxon>Caudoviricetes</taxon>
        <taxon>Pootjesviridae</taxon>
        <taxon>Innesvirus</taxon>
        <taxon>Innesvirus RL2RES</taxon>
    </lineage>
</organism>
<evidence type="ECO:0000313" key="1">
    <source>
        <dbReference type="EMBL" id="QGZ14317.1"/>
    </source>
</evidence>
<evidence type="ECO:0000313" key="2">
    <source>
        <dbReference type="Proteomes" id="UP000433502"/>
    </source>
</evidence>
<name>A0A6B9J223_9CAUD</name>
<accession>A0A6B9J223</accession>
<protein>
    <submittedName>
        <fullName evidence="1">Uncharacterized protein</fullName>
    </submittedName>
</protein>
<sequence>MVEVYLNTKSESSWIHDFYGPHIPRQNEVIHLYNRSTEKYDTFLVRSVNYEEIRHFVRNGDPKYKIYLVVSRTA</sequence>
<dbReference type="EMBL" id="MN549361">
    <property type="protein sequence ID" value="QGZ14317.1"/>
    <property type="molecule type" value="Genomic_DNA"/>
</dbReference>
<keyword evidence="2" id="KW-1185">Reference proteome</keyword>
<dbReference type="Proteomes" id="UP000433502">
    <property type="component" value="Segment"/>
</dbReference>
<proteinExistence type="predicted"/>